<comment type="caution">
    <text evidence="4">The sequence shown here is derived from an EMBL/GenBank/DDBJ whole genome shotgun (WGS) entry which is preliminary data.</text>
</comment>
<feature type="domain" description="AAA+ ATPase At3g28540-like C-terminal" evidence="3">
    <location>
        <begin position="261"/>
        <end position="333"/>
    </location>
</feature>
<sequence>MAGLMKEEEIVDIFEGIEITWYFDCRKEEDGGNEYFELRFEGKYREKVFNEYLDHVIRTYKAMTKENKFLRIYSRKSYCGWSWIDFQHAATFDTLAMDNELKKVIMDDLDRFLARKTTTRKLAGLETWLFIVWPPWNWEIKPNCCHANYLNYNVYDLELANISSDSDLRSAMLHVDRKSIIVIEDIDCNSGVHGRSKSDNSESHSKNVRFTLLSLLNCFDGLWSSCAEERIIVFTTNHKEDLDPALLRPGWMDVRIHMSYCTIEGFRVLVSNYLGLKDHILFEEIDGLIRCVEVTPASLAEKLMKNDADVALGEVLNFLKQKRLEKDKNEEAEEEYC</sequence>
<dbReference type="InterPro" id="IPR058017">
    <property type="entry name" value="At3g28540-like_C"/>
</dbReference>
<dbReference type="PANTHER" id="PTHR23070">
    <property type="entry name" value="BCS1 AAA-TYPE ATPASE"/>
    <property type="match status" value="1"/>
</dbReference>
<dbReference type="Pfam" id="PF00004">
    <property type="entry name" value="AAA"/>
    <property type="match status" value="1"/>
</dbReference>
<feature type="domain" description="ATPase AAA-type core" evidence="2">
    <location>
        <begin position="148"/>
        <end position="259"/>
    </location>
</feature>
<gene>
    <name evidence="4" type="ORF">GH714_034283</name>
</gene>
<evidence type="ECO:0000313" key="5">
    <source>
        <dbReference type="Proteomes" id="UP000467840"/>
    </source>
</evidence>
<reference evidence="4 5" key="1">
    <citation type="journal article" date="2020" name="Mol. Plant">
        <title>The Chromosome-Based Rubber Tree Genome Provides New Insights into Spurge Genome Evolution and Rubber Biosynthesis.</title>
        <authorList>
            <person name="Liu J."/>
            <person name="Shi C."/>
            <person name="Shi C.C."/>
            <person name="Li W."/>
            <person name="Zhang Q.J."/>
            <person name="Zhang Y."/>
            <person name="Li K."/>
            <person name="Lu H.F."/>
            <person name="Shi C."/>
            <person name="Zhu S.T."/>
            <person name="Xiao Z.Y."/>
            <person name="Nan H."/>
            <person name="Yue Y."/>
            <person name="Zhu X.G."/>
            <person name="Wu Y."/>
            <person name="Hong X.N."/>
            <person name="Fan G.Y."/>
            <person name="Tong Y."/>
            <person name="Zhang D."/>
            <person name="Mao C.L."/>
            <person name="Liu Y.L."/>
            <person name="Hao S.J."/>
            <person name="Liu W.Q."/>
            <person name="Lv M.Q."/>
            <person name="Zhang H.B."/>
            <person name="Liu Y."/>
            <person name="Hu-Tang G.R."/>
            <person name="Wang J.P."/>
            <person name="Wang J.H."/>
            <person name="Sun Y.H."/>
            <person name="Ni S.B."/>
            <person name="Chen W.B."/>
            <person name="Zhang X.C."/>
            <person name="Jiao Y.N."/>
            <person name="Eichler E.E."/>
            <person name="Li G.H."/>
            <person name="Liu X."/>
            <person name="Gao L.Z."/>
        </authorList>
    </citation>
    <scope>NUCLEOTIDE SEQUENCE [LARGE SCALE GENOMIC DNA]</scope>
    <source>
        <strain evidence="5">cv. GT1</strain>
        <tissue evidence="4">Leaf</tissue>
    </source>
</reference>
<dbReference type="PROSITE" id="PS00674">
    <property type="entry name" value="AAA"/>
    <property type="match status" value="1"/>
</dbReference>
<evidence type="ECO:0000259" key="3">
    <source>
        <dbReference type="Pfam" id="PF25568"/>
    </source>
</evidence>
<evidence type="ECO:0000259" key="2">
    <source>
        <dbReference type="Pfam" id="PF00004"/>
    </source>
</evidence>
<dbReference type="Gene3D" id="3.40.50.300">
    <property type="entry name" value="P-loop containing nucleotide triphosphate hydrolases"/>
    <property type="match status" value="1"/>
</dbReference>
<dbReference type="AlphaFoldDB" id="A0A6A6MIZ3"/>
<dbReference type="SUPFAM" id="SSF52540">
    <property type="entry name" value="P-loop containing nucleoside triphosphate hydrolases"/>
    <property type="match status" value="1"/>
</dbReference>
<organism evidence="4 5">
    <name type="scientific">Hevea brasiliensis</name>
    <name type="common">Para rubber tree</name>
    <name type="synonym">Siphonia brasiliensis</name>
    <dbReference type="NCBI Taxonomy" id="3981"/>
    <lineage>
        <taxon>Eukaryota</taxon>
        <taxon>Viridiplantae</taxon>
        <taxon>Streptophyta</taxon>
        <taxon>Embryophyta</taxon>
        <taxon>Tracheophyta</taxon>
        <taxon>Spermatophyta</taxon>
        <taxon>Magnoliopsida</taxon>
        <taxon>eudicotyledons</taxon>
        <taxon>Gunneridae</taxon>
        <taxon>Pentapetalae</taxon>
        <taxon>rosids</taxon>
        <taxon>fabids</taxon>
        <taxon>Malpighiales</taxon>
        <taxon>Euphorbiaceae</taxon>
        <taxon>Crotonoideae</taxon>
        <taxon>Micrandreae</taxon>
        <taxon>Hevea</taxon>
    </lineage>
</organism>
<dbReference type="InterPro" id="IPR003959">
    <property type="entry name" value="ATPase_AAA_core"/>
</dbReference>
<dbReference type="InterPro" id="IPR003960">
    <property type="entry name" value="ATPase_AAA_CS"/>
</dbReference>
<accession>A0A6A6MIZ3</accession>
<keyword evidence="1" id="KW-0067">ATP-binding</keyword>
<evidence type="ECO:0000313" key="4">
    <source>
        <dbReference type="EMBL" id="KAF2312333.1"/>
    </source>
</evidence>
<keyword evidence="1" id="KW-0547">Nucleotide-binding</keyword>
<dbReference type="GO" id="GO:0016887">
    <property type="term" value="F:ATP hydrolysis activity"/>
    <property type="evidence" value="ECO:0007669"/>
    <property type="project" value="InterPro"/>
</dbReference>
<dbReference type="GO" id="GO:0005524">
    <property type="term" value="F:ATP binding"/>
    <property type="evidence" value="ECO:0007669"/>
    <property type="project" value="UniProtKB-KW"/>
</dbReference>
<proteinExistence type="inferred from homology"/>
<dbReference type="Proteomes" id="UP000467840">
    <property type="component" value="Chromosome 14"/>
</dbReference>
<evidence type="ECO:0000256" key="1">
    <source>
        <dbReference type="RuleBase" id="RU003651"/>
    </source>
</evidence>
<dbReference type="Gene3D" id="6.10.280.40">
    <property type="match status" value="1"/>
</dbReference>
<keyword evidence="5" id="KW-1185">Reference proteome</keyword>
<protein>
    <submittedName>
        <fullName evidence="4">Uncharacterized protein</fullName>
    </submittedName>
</protein>
<dbReference type="EMBL" id="JAAGAX010000006">
    <property type="protein sequence ID" value="KAF2312333.1"/>
    <property type="molecule type" value="Genomic_DNA"/>
</dbReference>
<comment type="similarity">
    <text evidence="1">Belongs to the AAA ATPase family.</text>
</comment>
<dbReference type="InterPro" id="IPR050747">
    <property type="entry name" value="Mitochondrial_chaperone_BCS1"/>
</dbReference>
<dbReference type="InterPro" id="IPR027417">
    <property type="entry name" value="P-loop_NTPase"/>
</dbReference>
<name>A0A6A6MIZ3_HEVBR</name>
<dbReference type="Pfam" id="PF25568">
    <property type="entry name" value="AAA_lid_At3g28540"/>
    <property type="match status" value="1"/>
</dbReference>